<name>A0A8T2WR03_POPDE</name>
<evidence type="ECO:0000313" key="1">
    <source>
        <dbReference type="EMBL" id="KAH8482147.1"/>
    </source>
</evidence>
<comment type="caution">
    <text evidence="1">The sequence shown here is derived from an EMBL/GenBank/DDBJ whole genome shotgun (WGS) entry which is preliminary data.</text>
</comment>
<gene>
    <name evidence="1" type="ORF">H0E87_029563</name>
</gene>
<evidence type="ECO:0000313" key="2">
    <source>
        <dbReference type="Proteomes" id="UP000807159"/>
    </source>
</evidence>
<sequence length="146" mass="15568">MGEHASKHNISLGITLLSSLLTRLQREHAGISTDDMAVDMTAGTDVACEVDVADETWRFGSDVAVVMACLVRADMAVVAGVIDDVARDAVLGCCEIESRLSQLVERGSGCGIVGGSDRVYRGEWWLLSACDADQLIVEDKDLLLVA</sequence>
<keyword evidence="2" id="KW-1185">Reference proteome</keyword>
<dbReference type="Proteomes" id="UP000807159">
    <property type="component" value="Chromosome 18"/>
</dbReference>
<protein>
    <submittedName>
        <fullName evidence="1">Uncharacterized protein</fullName>
    </submittedName>
</protein>
<organism evidence="1 2">
    <name type="scientific">Populus deltoides</name>
    <name type="common">Eastern poplar</name>
    <name type="synonym">Eastern cottonwood</name>
    <dbReference type="NCBI Taxonomy" id="3696"/>
    <lineage>
        <taxon>Eukaryota</taxon>
        <taxon>Viridiplantae</taxon>
        <taxon>Streptophyta</taxon>
        <taxon>Embryophyta</taxon>
        <taxon>Tracheophyta</taxon>
        <taxon>Spermatophyta</taxon>
        <taxon>Magnoliopsida</taxon>
        <taxon>eudicotyledons</taxon>
        <taxon>Gunneridae</taxon>
        <taxon>Pentapetalae</taxon>
        <taxon>rosids</taxon>
        <taxon>fabids</taxon>
        <taxon>Malpighiales</taxon>
        <taxon>Salicaceae</taxon>
        <taxon>Saliceae</taxon>
        <taxon>Populus</taxon>
    </lineage>
</organism>
<proteinExistence type="predicted"/>
<reference evidence="1" key="1">
    <citation type="journal article" date="2021" name="J. Hered.">
        <title>Genome Assembly of Salicaceae Populus deltoides (Eastern Cottonwood) I-69 Based on Nanopore Sequencing and Hi-C Technologies.</title>
        <authorList>
            <person name="Bai S."/>
            <person name="Wu H."/>
            <person name="Zhang J."/>
            <person name="Pan Z."/>
            <person name="Zhao W."/>
            <person name="Li Z."/>
            <person name="Tong C."/>
        </authorList>
    </citation>
    <scope>NUCLEOTIDE SEQUENCE</scope>
    <source>
        <tissue evidence="1">Leaf</tissue>
    </source>
</reference>
<dbReference type="AlphaFoldDB" id="A0A8T2WR03"/>
<dbReference type="EMBL" id="JACEGQ020000018">
    <property type="protein sequence ID" value="KAH8482147.1"/>
    <property type="molecule type" value="Genomic_DNA"/>
</dbReference>
<accession>A0A8T2WR03</accession>